<dbReference type="Pfam" id="PF02298">
    <property type="entry name" value="Cu_bind_like"/>
    <property type="match status" value="3"/>
</dbReference>
<evidence type="ECO:0000313" key="13">
    <source>
        <dbReference type="EMBL" id="KMZ64669.1"/>
    </source>
</evidence>
<keyword evidence="7" id="KW-0449">Lipoprotein</keyword>
<dbReference type="InterPro" id="IPR039391">
    <property type="entry name" value="Phytocyanin-like"/>
</dbReference>
<feature type="domain" description="Phytocyanin" evidence="12">
    <location>
        <begin position="150"/>
        <end position="255"/>
    </location>
</feature>
<name>A0A0K9P6Q6_ZOSMR</name>
<evidence type="ECO:0000256" key="2">
    <source>
        <dbReference type="ARBA" id="ARBA00022622"/>
    </source>
</evidence>
<dbReference type="GO" id="GO:0098552">
    <property type="term" value="C:side of membrane"/>
    <property type="evidence" value="ECO:0007669"/>
    <property type="project" value="UniProtKB-KW"/>
</dbReference>
<sequence length="474" mass="53382">MHPCSSRLVCTIIMVIFSVSDVGTCSSCSEGKIYYVGGDDGWVVDPSESYESWSEKIDFQINDKLVFKYKKNEDNVVEVKEESYHTCNKSSPIQKLTGDDPVFQITQIDRYFFISTKHSNCKKGQKLQVIVEGAYSGPAPTTITTPSEGKVYYVGTDGDDSHRWVVNPSESYKRWSGKIHFHINDELVFKYKKNKAGVFQVSKKSYRKCRKSSPIQKMSNGNSVFRMTEAGRFYFISSKRSKCKKGQKLQIDVENSSGFSLFANSFFVGAMLLVSEIAMDCNRRILQLFLNFLVFAFSLNTIEAYNFYVGGKDGWISNSTESFNRWAERNRFQIHDNLVFKYRKHEDIVLEVDHAHYIACNTSNPIRRMGSGNSWFTFQRSGSFFFISGTQTNCVQGQKMIVVVLAPRPSPPPPNSKPPPPPPSLPPTPSFPNPPSADYSPDMAPAPSLSGASYSISSPVVIGFTLGLVLRWMI</sequence>
<evidence type="ECO:0000256" key="9">
    <source>
        <dbReference type="ARBA" id="ARBA00037868"/>
    </source>
</evidence>
<dbReference type="GO" id="GO:0005886">
    <property type="term" value="C:plasma membrane"/>
    <property type="evidence" value="ECO:0000318"/>
    <property type="project" value="GO_Central"/>
</dbReference>
<dbReference type="OrthoDB" id="2015640at2759"/>
<comment type="similarity">
    <text evidence="8">Belongs to the early nodulin-like (ENODL) family.</text>
</comment>
<comment type="caution">
    <text evidence="13">The sequence shown here is derived from an EMBL/GenBank/DDBJ whole genome shotgun (WGS) entry which is preliminary data.</text>
</comment>
<comment type="subcellular location">
    <subcellularLocation>
        <location evidence="9">Endomembrane system</location>
        <topology evidence="9">Lipid-anchor</topology>
    </subcellularLocation>
    <subcellularLocation>
        <location evidence="1">Membrane</location>
        <topology evidence="1">Lipid-anchor</topology>
        <topology evidence="1">GPI-anchor</topology>
    </subcellularLocation>
</comment>
<dbReference type="Proteomes" id="UP000036987">
    <property type="component" value="Unassembled WGS sequence"/>
</dbReference>
<keyword evidence="4" id="KW-0472">Membrane</keyword>
<dbReference type="PANTHER" id="PTHR33021">
    <property type="entry name" value="BLUE COPPER PROTEIN"/>
    <property type="match status" value="1"/>
</dbReference>
<dbReference type="SUPFAM" id="SSF49503">
    <property type="entry name" value="Cupredoxins"/>
    <property type="match status" value="3"/>
</dbReference>
<organism evidence="13 14">
    <name type="scientific">Zostera marina</name>
    <name type="common">Eelgrass</name>
    <dbReference type="NCBI Taxonomy" id="29655"/>
    <lineage>
        <taxon>Eukaryota</taxon>
        <taxon>Viridiplantae</taxon>
        <taxon>Streptophyta</taxon>
        <taxon>Embryophyta</taxon>
        <taxon>Tracheophyta</taxon>
        <taxon>Spermatophyta</taxon>
        <taxon>Magnoliopsida</taxon>
        <taxon>Liliopsida</taxon>
        <taxon>Zosteraceae</taxon>
        <taxon>Zostera</taxon>
    </lineage>
</organism>
<dbReference type="AlphaFoldDB" id="A0A0K9P6Q6"/>
<dbReference type="GO" id="GO:0012505">
    <property type="term" value="C:endomembrane system"/>
    <property type="evidence" value="ECO:0007669"/>
    <property type="project" value="UniProtKB-SubCell"/>
</dbReference>
<evidence type="ECO:0000256" key="1">
    <source>
        <dbReference type="ARBA" id="ARBA00004589"/>
    </source>
</evidence>
<dbReference type="FunFam" id="2.60.40.420:FF:000010">
    <property type="entry name" value="Early nodulin-like protein 1"/>
    <property type="match status" value="1"/>
</dbReference>
<accession>A0A0K9P6Q6</accession>
<dbReference type="InterPro" id="IPR008972">
    <property type="entry name" value="Cupredoxin"/>
</dbReference>
<evidence type="ECO:0000256" key="11">
    <source>
        <dbReference type="SAM" id="SignalP"/>
    </source>
</evidence>
<reference evidence="14" key="1">
    <citation type="journal article" date="2016" name="Nature">
        <title>The genome of the seagrass Zostera marina reveals angiosperm adaptation to the sea.</title>
        <authorList>
            <person name="Olsen J.L."/>
            <person name="Rouze P."/>
            <person name="Verhelst B."/>
            <person name="Lin Y.-C."/>
            <person name="Bayer T."/>
            <person name="Collen J."/>
            <person name="Dattolo E."/>
            <person name="De Paoli E."/>
            <person name="Dittami S."/>
            <person name="Maumus F."/>
            <person name="Michel G."/>
            <person name="Kersting A."/>
            <person name="Lauritano C."/>
            <person name="Lohaus R."/>
            <person name="Toepel M."/>
            <person name="Tonon T."/>
            <person name="Vanneste K."/>
            <person name="Amirebrahimi M."/>
            <person name="Brakel J."/>
            <person name="Bostroem C."/>
            <person name="Chovatia M."/>
            <person name="Grimwood J."/>
            <person name="Jenkins J.W."/>
            <person name="Jueterbock A."/>
            <person name="Mraz A."/>
            <person name="Stam W.T."/>
            <person name="Tice H."/>
            <person name="Bornberg-Bauer E."/>
            <person name="Green P.J."/>
            <person name="Pearson G.A."/>
            <person name="Procaccini G."/>
            <person name="Duarte C.M."/>
            <person name="Schmutz J."/>
            <person name="Reusch T.B.H."/>
            <person name="Van de Peer Y."/>
        </authorList>
    </citation>
    <scope>NUCLEOTIDE SEQUENCE [LARGE SCALE GENOMIC DNA]</scope>
    <source>
        <strain evidence="14">cv. Finnish</strain>
    </source>
</reference>
<dbReference type="FunFam" id="2.60.40.420:FF:000034">
    <property type="entry name" value="Cupredoxin superfamily protein"/>
    <property type="match status" value="2"/>
</dbReference>
<feature type="domain" description="Phytocyanin" evidence="12">
    <location>
        <begin position="305"/>
        <end position="406"/>
    </location>
</feature>
<dbReference type="CDD" id="cd11019">
    <property type="entry name" value="OsENODL1_like"/>
    <property type="match status" value="1"/>
</dbReference>
<dbReference type="InterPro" id="IPR003245">
    <property type="entry name" value="Phytocyanin_dom"/>
</dbReference>
<evidence type="ECO:0000256" key="4">
    <source>
        <dbReference type="ARBA" id="ARBA00023136"/>
    </source>
</evidence>
<feature type="compositionally biased region" description="Pro residues" evidence="10">
    <location>
        <begin position="408"/>
        <end position="435"/>
    </location>
</feature>
<dbReference type="PROSITE" id="PS51485">
    <property type="entry name" value="PHYTOCYANIN"/>
    <property type="match status" value="3"/>
</dbReference>
<evidence type="ECO:0000259" key="12">
    <source>
        <dbReference type="PROSITE" id="PS51485"/>
    </source>
</evidence>
<keyword evidence="6" id="KW-0325">Glycoprotein</keyword>
<evidence type="ECO:0000256" key="7">
    <source>
        <dbReference type="ARBA" id="ARBA00023288"/>
    </source>
</evidence>
<evidence type="ECO:0000256" key="6">
    <source>
        <dbReference type="ARBA" id="ARBA00023180"/>
    </source>
</evidence>
<dbReference type="PANTHER" id="PTHR33021:SF185">
    <property type="entry name" value="EARLY NODULIN-LIKE PROTEIN 3-RELATED"/>
    <property type="match status" value="1"/>
</dbReference>
<evidence type="ECO:0000256" key="3">
    <source>
        <dbReference type="ARBA" id="ARBA00022729"/>
    </source>
</evidence>
<proteinExistence type="inferred from homology"/>
<feature type="domain" description="Phytocyanin" evidence="12">
    <location>
        <begin position="32"/>
        <end position="133"/>
    </location>
</feature>
<dbReference type="EMBL" id="LFYR01001111">
    <property type="protein sequence ID" value="KMZ64669.1"/>
    <property type="molecule type" value="Genomic_DNA"/>
</dbReference>
<keyword evidence="5" id="KW-1015">Disulfide bond</keyword>
<dbReference type="STRING" id="29655.A0A0K9P6Q6"/>
<evidence type="ECO:0000256" key="8">
    <source>
        <dbReference type="ARBA" id="ARBA00035011"/>
    </source>
</evidence>
<dbReference type="Gene3D" id="2.60.40.420">
    <property type="entry name" value="Cupredoxins - blue copper proteins"/>
    <property type="match status" value="3"/>
</dbReference>
<dbReference type="OMA" id="YEDWADH"/>
<dbReference type="GO" id="GO:0009055">
    <property type="term" value="F:electron transfer activity"/>
    <property type="evidence" value="ECO:0007669"/>
    <property type="project" value="InterPro"/>
</dbReference>
<protein>
    <recommendedName>
        <fullName evidence="12">Phytocyanin domain-containing protein</fullName>
    </recommendedName>
</protein>
<gene>
    <name evidence="13" type="ORF">ZOSMA_354G00030</name>
</gene>
<keyword evidence="14" id="KW-1185">Reference proteome</keyword>
<keyword evidence="2" id="KW-0336">GPI-anchor</keyword>
<feature type="signal peptide" evidence="11">
    <location>
        <begin position="1"/>
        <end position="25"/>
    </location>
</feature>
<evidence type="ECO:0000313" key="14">
    <source>
        <dbReference type="Proteomes" id="UP000036987"/>
    </source>
</evidence>
<evidence type="ECO:0000256" key="10">
    <source>
        <dbReference type="SAM" id="MobiDB-lite"/>
    </source>
</evidence>
<keyword evidence="3 11" id="KW-0732">Signal</keyword>
<feature type="region of interest" description="Disordered" evidence="10">
    <location>
        <begin position="406"/>
        <end position="444"/>
    </location>
</feature>
<evidence type="ECO:0000256" key="5">
    <source>
        <dbReference type="ARBA" id="ARBA00023157"/>
    </source>
</evidence>
<feature type="chain" id="PRO_5005527641" description="Phytocyanin domain-containing protein" evidence="11">
    <location>
        <begin position="26"/>
        <end position="474"/>
    </location>
</feature>
<dbReference type="InterPro" id="IPR041846">
    <property type="entry name" value="ENL_dom"/>
</dbReference>